<gene>
    <name evidence="1" type="ORF">Cvel_16934</name>
</gene>
<evidence type="ECO:0008006" key="2">
    <source>
        <dbReference type="Google" id="ProtNLM"/>
    </source>
</evidence>
<sequence length="195" mass="21522">MDDWDNLAAGWDEKPGVKEYAKAAFDTLQTVCTELKFELDPSNTEVLDFGCGSGLLSSLLSPLVNEITAVDASAEMVRVVERKGLKNVNARCLVLSEETASSLDPVDLVVCSSVLAFVPDPAGTLGILGKKLKETGLLIQWDWECEKDDEPFGFTQSKIEDNLKKAELEILRLERPFSIEGMKPLMAVARRKRET</sequence>
<dbReference type="VEuPathDB" id="CryptoDB:Cvel_16934"/>
<dbReference type="Gene3D" id="3.40.50.150">
    <property type="entry name" value="Vaccinia Virus protein VP39"/>
    <property type="match status" value="1"/>
</dbReference>
<name>A0A0G4FHT7_9ALVE</name>
<organism evidence="1">
    <name type="scientific">Chromera velia CCMP2878</name>
    <dbReference type="NCBI Taxonomy" id="1169474"/>
    <lineage>
        <taxon>Eukaryota</taxon>
        <taxon>Sar</taxon>
        <taxon>Alveolata</taxon>
        <taxon>Colpodellida</taxon>
        <taxon>Chromeraceae</taxon>
        <taxon>Chromera</taxon>
    </lineage>
</organism>
<evidence type="ECO:0000313" key="1">
    <source>
        <dbReference type="EMBL" id="CEM12642.1"/>
    </source>
</evidence>
<reference evidence="1" key="1">
    <citation type="submission" date="2014-11" db="EMBL/GenBank/DDBJ databases">
        <authorList>
            <person name="Otto D Thomas"/>
            <person name="Naeem Raeece"/>
        </authorList>
    </citation>
    <scope>NUCLEOTIDE SEQUENCE</scope>
</reference>
<dbReference type="AlphaFoldDB" id="A0A0G4FHT7"/>
<proteinExistence type="predicted"/>
<dbReference type="InterPro" id="IPR029063">
    <property type="entry name" value="SAM-dependent_MTases_sf"/>
</dbReference>
<dbReference type="SUPFAM" id="SSF53335">
    <property type="entry name" value="S-adenosyl-L-methionine-dependent methyltransferases"/>
    <property type="match status" value="1"/>
</dbReference>
<dbReference type="PANTHER" id="PTHR43861">
    <property type="entry name" value="TRANS-ACONITATE 2-METHYLTRANSFERASE-RELATED"/>
    <property type="match status" value="1"/>
</dbReference>
<dbReference type="Pfam" id="PF13489">
    <property type="entry name" value="Methyltransf_23"/>
    <property type="match status" value="1"/>
</dbReference>
<accession>A0A0G4FHT7</accession>
<dbReference type="EMBL" id="CDMZ01000360">
    <property type="protein sequence ID" value="CEM12642.1"/>
    <property type="molecule type" value="Genomic_DNA"/>
</dbReference>
<protein>
    <recommendedName>
        <fullName evidence="2">Methyltransferase type 11 domain-containing protein</fullName>
    </recommendedName>
</protein>